<organism evidence="1 2">
    <name type="scientific">Planctopirus hydrillae</name>
    <dbReference type="NCBI Taxonomy" id="1841610"/>
    <lineage>
        <taxon>Bacteria</taxon>
        <taxon>Pseudomonadati</taxon>
        <taxon>Planctomycetota</taxon>
        <taxon>Planctomycetia</taxon>
        <taxon>Planctomycetales</taxon>
        <taxon>Planctomycetaceae</taxon>
        <taxon>Planctopirus</taxon>
    </lineage>
</organism>
<comment type="caution">
    <text evidence="1">The sequence shown here is derived from an EMBL/GenBank/DDBJ whole genome shotgun (WGS) entry which is preliminary data.</text>
</comment>
<evidence type="ECO:0000313" key="1">
    <source>
        <dbReference type="EMBL" id="ODA27866.1"/>
    </source>
</evidence>
<gene>
    <name evidence="1" type="ORF">A6X21_15040</name>
</gene>
<dbReference type="AlphaFoldDB" id="A0A1C3E3P3"/>
<name>A0A1C3E3P3_9PLAN</name>
<dbReference type="EMBL" id="LYDR01000159">
    <property type="protein sequence ID" value="ODA27866.1"/>
    <property type="molecule type" value="Genomic_DNA"/>
</dbReference>
<proteinExistence type="predicted"/>
<evidence type="ECO:0000313" key="2">
    <source>
        <dbReference type="Proteomes" id="UP000094828"/>
    </source>
</evidence>
<sequence>MTCTPAWEWVTRPAATLSHEDAGEGSYLLLPFRREKAGMRANSNLVGVLSTSDPIAKCFSSLDTDSQSAPLHKPL</sequence>
<accession>A0A1C3E3P3</accession>
<keyword evidence="2" id="KW-1185">Reference proteome</keyword>
<reference evidence="1 2" key="1">
    <citation type="submission" date="2016-05" db="EMBL/GenBank/DDBJ databases">
        <title>Genomic and physiological characterization of Planctopirus sp. isolated from fresh water lake.</title>
        <authorList>
            <person name="Subhash Y."/>
            <person name="Ramana C."/>
        </authorList>
    </citation>
    <scope>NUCLEOTIDE SEQUENCE [LARGE SCALE GENOMIC DNA]</scope>
    <source>
        <strain evidence="1 2">JC280</strain>
    </source>
</reference>
<protein>
    <submittedName>
        <fullName evidence="1">Uncharacterized protein</fullName>
    </submittedName>
</protein>
<dbReference type="Proteomes" id="UP000094828">
    <property type="component" value="Unassembled WGS sequence"/>
</dbReference>